<evidence type="ECO:0000256" key="3">
    <source>
        <dbReference type="ARBA" id="ARBA00022670"/>
    </source>
</evidence>
<evidence type="ECO:0000256" key="5">
    <source>
        <dbReference type="ARBA" id="ARBA00022833"/>
    </source>
</evidence>
<feature type="region of interest" description="Disordered" evidence="7">
    <location>
        <begin position="779"/>
        <end position="807"/>
    </location>
</feature>
<evidence type="ECO:0000256" key="2">
    <source>
        <dbReference type="ARBA" id="ARBA00005988"/>
    </source>
</evidence>
<gene>
    <name evidence="10" type="ORF">IFK94_03640</name>
</gene>
<keyword evidence="5" id="KW-0862">Zinc</keyword>
<dbReference type="InterPro" id="IPR000834">
    <property type="entry name" value="Peptidase_M14"/>
</dbReference>
<evidence type="ECO:0000256" key="7">
    <source>
        <dbReference type="SAM" id="MobiDB-lite"/>
    </source>
</evidence>
<dbReference type="EMBL" id="JACXWD010000007">
    <property type="protein sequence ID" value="MBD3867196.1"/>
    <property type="molecule type" value="Genomic_DNA"/>
</dbReference>
<dbReference type="AlphaFoldDB" id="A0A8J6Y772"/>
<keyword evidence="4" id="KW-0378">Hydrolase</keyword>
<comment type="cofactor">
    <cofactor evidence="1">
        <name>Zn(2+)</name>
        <dbReference type="ChEBI" id="CHEBI:29105"/>
    </cofactor>
</comment>
<dbReference type="Pfam" id="PF00246">
    <property type="entry name" value="Peptidase_M14"/>
    <property type="match status" value="1"/>
</dbReference>
<protein>
    <recommendedName>
        <fullName evidence="9">Peptidase M14 domain-containing protein</fullName>
    </recommendedName>
</protein>
<dbReference type="SUPFAM" id="SSF53187">
    <property type="entry name" value="Zn-dependent exopeptidases"/>
    <property type="match status" value="1"/>
</dbReference>
<dbReference type="GO" id="GO:0008270">
    <property type="term" value="F:zinc ion binding"/>
    <property type="evidence" value="ECO:0007669"/>
    <property type="project" value="InterPro"/>
</dbReference>
<keyword evidence="8" id="KW-0732">Signal</keyword>
<proteinExistence type="inferred from homology"/>
<dbReference type="InterPro" id="IPR029062">
    <property type="entry name" value="Class_I_gatase-like"/>
</dbReference>
<reference evidence="10 11" key="1">
    <citation type="submission" date="2020-08" db="EMBL/GenBank/DDBJ databases">
        <title>Acidobacteriota in marine sediments use diverse sulfur dissimilation pathways.</title>
        <authorList>
            <person name="Wasmund K."/>
        </authorList>
    </citation>
    <scope>NUCLEOTIDE SEQUENCE [LARGE SCALE GENOMIC DNA]</scope>
    <source>
        <strain evidence="10">MAG AM4</strain>
    </source>
</reference>
<evidence type="ECO:0000313" key="11">
    <source>
        <dbReference type="Proteomes" id="UP000648239"/>
    </source>
</evidence>
<evidence type="ECO:0000256" key="4">
    <source>
        <dbReference type="ARBA" id="ARBA00022801"/>
    </source>
</evidence>
<sequence length="985" mass="107312">MRQSTPTILLAALLIAAPAGAAGLNQGLAPVSVSELLPWATLDPSIPTQAAVTGVEPGERPLRPEEALEYFRRLADHSERARLIEYARSYEGRPLVILAVGDEKAIADLDNFKQQHADLLDPRKGKDEDAAGRPAVAWMAYGIHGDELSSTDAAATLAYWLVAGEDERARTLREKLVILIDPCENPDGRARYLAQTMSFAHRTANPDQDDLSHAAVWPWGRGNHYLFDLNRDWFTQVHPESARSTVIAGWLPQLLVDSHEMGDNATYLFPPPRHPFNPHLPENARRWERVFSDDQAEALDNRGYPYFTGEWNEEFFPGYGSSWAAYHGSIGILYEMSGTSGTVVRKRGGTLRTFVQAVEHQLTSSVANLESLAVNSEAVLKDQIAARREAVKAGSSGNRRAWILVPDRRHPERLGKLAALITRQGIEVQALTGEAVKLSGARDARTGAGSDLQLTAGTLMVRLDQPGGRLARAILDPHVPMESVFLSEEREYLEKGKGSRLYETTAWSLILGHGVPAYWTGAVPGGSWQVWEPAEGAAVAGRIASAYHSVILDGDPDRSPAVLSFLLQNGVVVRIADRPFTVGGRQFQAGAMVARREGNIDGLTNVLNQAGERFLVELFPVTTSRSEAGPDLGGSHFPVLVPPRVGVLTGMPVSPSAYGSIWHLLDQDLDLRFSSLDVGRFGATDLSRYNVLVFPPVMGGTGMYRQLLGTQGVSRLKSWVEAGGTAIGIGGGARMLADVETGLTRARFRSQSLENFPPPVFSIPASAAEAAGRPTALGLRVQTSSDKDKDKDKDAPAAPTGSPYDVAPILGSGARPFAAGVDLGTELAGEPVAMKDWVQETLAPGKKNPDKEDLEKADRRLRLFMPQGVLLRSDLDPEFWMNFGMDRSITVWFGRNDSLIASPPVTVAARFPAIDRLHLGGLLWPEAAARMARTGYATRESLGRGQIILFADHPAYRRWMRETERMLSNAILYGPGLGTRWSSPW</sequence>
<dbReference type="PANTHER" id="PTHR11705:SF143">
    <property type="entry name" value="SLL0236 PROTEIN"/>
    <property type="match status" value="1"/>
</dbReference>
<dbReference type="SUPFAM" id="SSF52317">
    <property type="entry name" value="Class I glutamine amidotransferase-like"/>
    <property type="match status" value="1"/>
</dbReference>
<keyword evidence="6" id="KW-0482">Metalloprotease</keyword>
<accession>A0A8J6Y772</accession>
<comment type="caution">
    <text evidence="10">The sequence shown here is derived from an EMBL/GenBank/DDBJ whole genome shotgun (WGS) entry which is preliminary data.</text>
</comment>
<evidence type="ECO:0000256" key="8">
    <source>
        <dbReference type="SAM" id="SignalP"/>
    </source>
</evidence>
<dbReference type="Proteomes" id="UP000648239">
    <property type="component" value="Unassembled WGS sequence"/>
</dbReference>
<evidence type="ECO:0000313" key="10">
    <source>
        <dbReference type="EMBL" id="MBD3867196.1"/>
    </source>
</evidence>
<feature type="signal peptide" evidence="8">
    <location>
        <begin position="1"/>
        <end position="21"/>
    </location>
</feature>
<evidence type="ECO:0000256" key="6">
    <source>
        <dbReference type="ARBA" id="ARBA00023049"/>
    </source>
</evidence>
<dbReference type="Gene3D" id="3.40.630.10">
    <property type="entry name" value="Zn peptidases"/>
    <property type="match status" value="1"/>
</dbReference>
<dbReference type="GO" id="GO:0005615">
    <property type="term" value="C:extracellular space"/>
    <property type="evidence" value="ECO:0007669"/>
    <property type="project" value="TreeGrafter"/>
</dbReference>
<comment type="similarity">
    <text evidence="2">Belongs to the peptidase M14 family.</text>
</comment>
<dbReference type="PANTHER" id="PTHR11705">
    <property type="entry name" value="PROTEASE FAMILY M14 CARBOXYPEPTIDASE A,B"/>
    <property type="match status" value="1"/>
</dbReference>
<feature type="domain" description="Peptidase M14" evidence="9">
    <location>
        <begin position="70"/>
        <end position="237"/>
    </location>
</feature>
<dbReference type="GO" id="GO:0004181">
    <property type="term" value="F:metallocarboxypeptidase activity"/>
    <property type="evidence" value="ECO:0007669"/>
    <property type="project" value="InterPro"/>
</dbReference>
<evidence type="ECO:0000256" key="1">
    <source>
        <dbReference type="ARBA" id="ARBA00001947"/>
    </source>
</evidence>
<dbReference type="GO" id="GO:0006508">
    <property type="term" value="P:proteolysis"/>
    <property type="evidence" value="ECO:0007669"/>
    <property type="project" value="UniProtKB-KW"/>
</dbReference>
<feature type="compositionally biased region" description="Basic and acidic residues" evidence="7">
    <location>
        <begin position="785"/>
        <end position="795"/>
    </location>
</feature>
<keyword evidence="3" id="KW-0645">Protease</keyword>
<organism evidence="10 11">
    <name type="scientific">Candidatus Polarisedimenticola svalbardensis</name>
    <dbReference type="NCBI Taxonomy" id="2886004"/>
    <lineage>
        <taxon>Bacteria</taxon>
        <taxon>Pseudomonadati</taxon>
        <taxon>Acidobacteriota</taxon>
        <taxon>Candidatus Polarisedimenticolia</taxon>
        <taxon>Candidatus Polarisedimenticolales</taxon>
        <taxon>Candidatus Polarisedimenticolaceae</taxon>
        <taxon>Candidatus Polarisedimenticola</taxon>
    </lineage>
</organism>
<feature type="chain" id="PRO_5035315132" description="Peptidase M14 domain-containing protein" evidence="8">
    <location>
        <begin position="22"/>
        <end position="985"/>
    </location>
</feature>
<name>A0A8J6Y772_9BACT</name>
<evidence type="ECO:0000259" key="9">
    <source>
        <dbReference type="Pfam" id="PF00246"/>
    </source>
</evidence>